<dbReference type="Gene3D" id="1.20.200.10">
    <property type="entry name" value="Fumarase/aspartase (Central domain)"/>
    <property type="match status" value="1"/>
</dbReference>
<evidence type="ECO:0000313" key="2">
    <source>
        <dbReference type="Proteomes" id="UP000244855"/>
    </source>
</evidence>
<organism evidence="1 2">
    <name type="scientific">Periconia macrospinosa</name>
    <dbReference type="NCBI Taxonomy" id="97972"/>
    <lineage>
        <taxon>Eukaryota</taxon>
        <taxon>Fungi</taxon>
        <taxon>Dikarya</taxon>
        <taxon>Ascomycota</taxon>
        <taxon>Pezizomycotina</taxon>
        <taxon>Dothideomycetes</taxon>
        <taxon>Pleosporomycetidae</taxon>
        <taxon>Pleosporales</taxon>
        <taxon>Massarineae</taxon>
        <taxon>Periconiaceae</taxon>
        <taxon>Periconia</taxon>
    </lineage>
</organism>
<reference evidence="1 2" key="1">
    <citation type="journal article" date="2018" name="Sci. Rep.">
        <title>Comparative genomics provides insights into the lifestyle and reveals functional heterogeneity of dark septate endophytic fungi.</title>
        <authorList>
            <person name="Knapp D.G."/>
            <person name="Nemeth J.B."/>
            <person name="Barry K."/>
            <person name="Hainaut M."/>
            <person name="Henrissat B."/>
            <person name="Johnson J."/>
            <person name="Kuo A."/>
            <person name="Lim J.H.P."/>
            <person name="Lipzen A."/>
            <person name="Nolan M."/>
            <person name="Ohm R.A."/>
            <person name="Tamas L."/>
            <person name="Grigoriev I.V."/>
            <person name="Spatafora J.W."/>
            <person name="Nagy L.G."/>
            <person name="Kovacs G.M."/>
        </authorList>
    </citation>
    <scope>NUCLEOTIDE SEQUENCE [LARGE SCALE GENOMIC DNA]</scope>
    <source>
        <strain evidence="1 2">DSE2036</strain>
    </source>
</reference>
<accession>A0A2V1DGR3</accession>
<dbReference type="InterPro" id="IPR008948">
    <property type="entry name" value="L-Aspartase-like"/>
</dbReference>
<dbReference type="SUPFAM" id="SSF48557">
    <property type="entry name" value="L-aspartase-like"/>
    <property type="match status" value="1"/>
</dbReference>
<dbReference type="AlphaFoldDB" id="A0A2V1DGR3"/>
<proteinExistence type="predicted"/>
<name>A0A2V1DGR3_9PLEO</name>
<gene>
    <name evidence="1" type="ORF">DM02DRAFT_631304</name>
</gene>
<dbReference type="EMBL" id="KZ805442">
    <property type="protein sequence ID" value="PVH97221.1"/>
    <property type="molecule type" value="Genomic_DNA"/>
</dbReference>
<protein>
    <submittedName>
        <fullName evidence="1">Uncharacterized protein</fullName>
    </submittedName>
</protein>
<dbReference type="GO" id="GO:0003824">
    <property type="term" value="F:catalytic activity"/>
    <property type="evidence" value="ECO:0007669"/>
    <property type="project" value="InterPro"/>
</dbReference>
<keyword evidence="2" id="KW-1185">Reference proteome</keyword>
<dbReference type="OrthoDB" id="10584957at2759"/>
<evidence type="ECO:0000313" key="1">
    <source>
        <dbReference type="EMBL" id="PVH97221.1"/>
    </source>
</evidence>
<dbReference type="Proteomes" id="UP000244855">
    <property type="component" value="Unassembled WGS sequence"/>
</dbReference>
<sequence length="115" mass="12784">MATSWNCSTSLELVDRCNALSETSLPVSSIFVVEKDEFLRNPNTKSYLGNASRMIYTFVRDELGVPFHEGLVEHSALKLIGNLRGRPGKTIGSWASIIFTSIVDDRMWEAMADVA</sequence>